<dbReference type="SMART" id="SM00065">
    <property type="entry name" value="GAF"/>
    <property type="match status" value="7"/>
</dbReference>
<dbReference type="PANTHER" id="PTHR43065:SF42">
    <property type="entry name" value="TWO-COMPONENT SENSOR PPRA"/>
    <property type="match status" value="1"/>
</dbReference>
<dbReference type="CDD" id="cd00082">
    <property type="entry name" value="HisKA"/>
    <property type="match status" value="1"/>
</dbReference>
<dbReference type="SUPFAM" id="SSF55874">
    <property type="entry name" value="ATPase domain of HSP90 chaperone/DNA topoisomerase II/histidine kinase"/>
    <property type="match status" value="1"/>
</dbReference>
<evidence type="ECO:0000313" key="7">
    <source>
        <dbReference type="Proteomes" id="UP000189935"/>
    </source>
</evidence>
<dbReference type="OrthoDB" id="1931120at2"/>
<protein>
    <recommendedName>
        <fullName evidence="2">histidine kinase</fullName>
        <ecNumber evidence="2">2.7.13.3</ecNumber>
    </recommendedName>
</protein>
<dbReference type="PANTHER" id="PTHR43065">
    <property type="entry name" value="SENSOR HISTIDINE KINASE"/>
    <property type="match status" value="1"/>
</dbReference>
<reference evidence="6 7" key="1">
    <citation type="submission" date="2016-11" db="EMBL/GenBank/DDBJ databases">
        <authorList>
            <person name="Jaros S."/>
            <person name="Januszkiewicz K."/>
            <person name="Wedrychowicz H."/>
        </authorList>
    </citation>
    <scope>NUCLEOTIDE SEQUENCE [LARGE SCALE GENOMIC DNA]</scope>
    <source>
        <strain evidence="6 7">GAS499</strain>
    </source>
</reference>
<sequence>MTALPKDGVVDLRRRIAELEQQLQATAAERDEAIAQQAATAEILQVINSSPADLSPVFEAILDKALRPCEAQVGVFWTYDGELMRASAIRGASPAYVEFLQRGPHHPSHVQLRLLGGTESFVQVADLINSEGYRNGDPLPRAAADLGGIRTLLVVPLRRHGAILGTFGIYRQEVKPFSDRQIAMVESFAAQAVIAMENARLFNETREALERQNASAEILSAIASSPSDAERSLQQIVEITARLFGASSVTLNIAGADEWARMIRVGPSSQRVGSEVSAAQLGIGARNLPSTVFRENRQIHIPDVDHPDPAIADWPTLPHARAAGARALAGTPLRREGKAIGALVVHRDRPEPFTAEELALLQSFADQAVIAIENARLFNETKEALERQTATADILKVIASSPSDVQPVFNAIAASANRLLGGFSTAVFRAVDGFAHLAAFTPTNPAADEMLKNTFPRPIPNFAAIQLVQTGEVTQISDTENMPEADFKQLARMRGFRSVLFSPLMSNGAPIGLISVTRVETGSFADHHVQLLRTFADQAVIAIENARLFDEVQAKTRDLSESLQQQTAVGDVLKTISRSTFDLQPVLDTLVQTAARLCDTEMAFIMRREGDVYRAGAAVGFTEAYVEFLKNHPLRVDRGTITGRAVLERRTVQILDVATDPEYTLRESTSLAGQHTALCVPLLRENEPIGTIVLARQRVEPFTQKQIDLVTTFADQAVIAIENVRLFDQLRQRTDDLSESLQQQTATADVLKVISRSAFDLQTVLDTLVESAARLCDADEGTIFQPRDGAYRLAANCGLTVAKKEFLENYLFLPGKETTVGRVLLEGKAIHIHDIETDPNYVLMSGDPYPVRTRLGVPLLREGAPIGVFVLTRREARPFSEKQIELVQTFADQAVIAIENVRLFDEVQAKTRELTEALTYQTGSSNILSVIASSPTDVGPVLKAIVESACELCEAYDAVVRLRDGDDLRLSAHNGPIPTSVDRLPINRNVTAGRAFLDKKPVHVHDLLSAEGDQFPKAKEMSRLEGGHRTVLSVPLLREGESIGAIVLRRIEVHPFSDKQIGLLQTFADQAVIAIGNVHLFEEVQARTEDLRESLEFQTATSDVLKVISSSPDSLQPVLDVIVGTARHLCGTETSTIFLLKDGRFHIAAASGAMPEYLEFLRNNPIALDQAGSSTSRAAREKRTVHIPDIGADPEFGQGPMAVGQRRALLSVPLMREGTAIGVITMRQSHLTPFTERQIEVVQTFADQAVIAISNVRLFEEVQARTRELSKSLDDLRAAQDRLIQTEKLASLGQLTAGIAHEIKNPLNFVNNFAALSAELTDELNEVLAPAALDGKTREEVGDITRTLKDNLSKVVQHGKRADSIVKNMLLHSREGSGEHRPSDINALLDESLNLAYHGARAERREFNVTLQRDFDATAGSVEVFPQEITRVLLNLIANGFYAVTKRKAEHGGSGFDPVVRATTKNLGDAVEIRIRDNGTGIPAEVKEKMFNPFFTTKPAGEGTGLGLSMSHDIIVKQHGGTIEVDTEPGEFTEFKIILPRTSNLSNKTRG</sequence>
<dbReference type="Pfam" id="PF01590">
    <property type="entry name" value="GAF"/>
    <property type="match status" value="3"/>
</dbReference>
<dbReference type="Gene3D" id="3.30.565.10">
    <property type="entry name" value="Histidine kinase-like ATPase, C-terminal domain"/>
    <property type="match status" value="1"/>
</dbReference>
<keyword evidence="4" id="KW-0175">Coiled coil</keyword>
<evidence type="ECO:0000256" key="4">
    <source>
        <dbReference type="SAM" id="Coils"/>
    </source>
</evidence>
<dbReference type="Gene3D" id="1.10.287.130">
    <property type="match status" value="1"/>
</dbReference>
<dbReference type="SMART" id="SM00387">
    <property type="entry name" value="HATPase_c"/>
    <property type="match status" value="1"/>
</dbReference>
<accession>A0A1M6KX66</accession>
<dbReference type="EC" id="2.7.13.3" evidence="2"/>
<dbReference type="InterPro" id="IPR003594">
    <property type="entry name" value="HATPase_dom"/>
</dbReference>
<evidence type="ECO:0000259" key="5">
    <source>
        <dbReference type="PROSITE" id="PS50109"/>
    </source>
</evidence>
<dbReference type="InterPro" id="IPR003018">
    <property type="entry name" value="GAF"/>
</dbReference>
<dbReference type="InterPro" id="IPR036097">
    <property type="entry name" value="HisK_dim/P_sf"/>
</dbReference>
<feature type="domain" description="Histidine kinase" evidence="5">
    <location>
        <begin position="1298"/>
        <end position="1543"/>
    </location>
</feature>
<dbReference type="PRINTS" id="PR00344">
    <property type="entry name" value="BCTRLSENSOR"/>
</dbReference>
<feature type="coiled-coil region" evidence="4">
    <location>
        <begin position="9"/>
        <end position="36"/>
    </location>
</feature>
<comment type="catalytic activity">
    <reaction evidence="1">
        <text>ATP + protein L-histidine = ADP + protein N-phospho-L-histidine.</text>
        <dbReference type="EC" id="2.7.13.3"/>
    </reaction>
</comment>
<dbReference type="EMBL" id="LT670844">
    <property type="protein sequence ID" value="SHJ63557.1"/>
    <property type="molecule type" value="Genomic_DNA"/>
</dbReference>
<dbReference type="SUPFAM" id="SSF55781">
    <property type="entry name" value="GAF domain-like"/>
    <property type="match status" value="7"/>
</dbReference>
<dbReference type="InterPro" id="IPR029016">
    <property type="entry name" value="GAF-like_dom_sf"/>
</dbReference>
<dbReference type="RefSeq" id="WP_079537257.1">
    <property type="nucleotide sequence ID" value="NZ_LT670844.1"/>
</dbReference>
<name>A0A1M6KX66_9BRAD</name>
<dbReference type="Proteomes" id="UP000189935">
    <property type="component" value="Chromosome I"/>
</dbReference>
<evidence type="ECO:0000256" key="1">
    <source>
        <dbReference type="ARBA" id="ARBA00000085"/>
    </source>
</evidence>
<dbReference type="PROSITE" id="PS50109">
    <property type="entry name" value="HIS_KIN"/>
    <property type="match status" value="1"/>
</dbReference>
<dbReference type="InterPro" id="IPR003661">
    <property type="entry name" value="HisK_dim/P_dom"/>
</dbReference>
<keyword evidence="3" id="KW-0597">Phosphoprotein</keyword>
<dbReference type="SUPFAM" id="SSF47384">
    <property type="entry name" value="Homodimeric domain of signal transducing histidine kinase"/>
    <property type="match status" value="1"/>
</dbReference>
<dbReference type="Gene3D" id="3.30.450.40">
    <property type="match status" value="7"/>
</dbReference>
<dbReference type="InterPro" id="IPR005467">
    <property type="entry name" value="His_kinase_dom"/>
</dbReference>
<proteinExistence type="predicted"/>
<evidence type="ECO:0000256" key="3">
    <source>
        <dbReference type="ARBA" id="ARBA00022553"/>
    </source>
</evidence>
<evidence type="ECO:0000313" key="6">
    <source>
        <dbReference type="EMBL" id="SHJ63557.1"/>
    </source>
</evidence>
<dbReference type="GO" id="GO:0000155">
    <property type="term" value="F:phosphorelay sensor kinase activity"/>
    <property type="evidence" value="ECO:0007669"/>
    <property type="project" value="InterPro"/>
</dbReference>
<dbReference type="InterPro" id="IPR004358">
    <property type="entry name" value="Sig_transdc_His_kin-like_C"/>
</dbReference>
<dbReference type="Pfam" id="PF13185">
    <property type="entry name" value="GAF_2"/>
    <property type="match status" value="4"/>
</dbReference>
<organism evidence="6 7">
    <name type="scientific">Bradyrhizobium lablabi</name>
    <dbReference type="NCBI Taxonomy" id="722472"/>
    <lineage>
        <taxon>Bacteria</taxon>
        <taxon>Pseudomonadati</taxon>
        <taxon>Pseudomonadota</taxon>
        <taxon>Alphaproteobacteria</taxon>
        <taxon>Hyphomicrobiales</taxon>
        <taxon>Nitrobacteraceae</taxon>
        <taxon>Bradyrhizobium</taxon>
    </lineage>
</organism>
<dbReference type="SMART" id="SM00388">
    <property type="entry name" value="HisKA"/>
    <property type="match status" value="1"/>
</dbReference>
<evidence type="ECO:0000256" key="2">
    <source>
        <dbReference type="ARBA" id="ARBA00012438"/>
    </source>
</evidence>
<dbReference type="Pfam" id="PF02518">
    <property type="entry name" value="HATPase_c"/>
    <property type="match status" value="1"/>
</dbReference>
<dbReference type="InterPro" id="IPR036890">
    <property type="entry name" value="HATPase_C_sf"/>
</dbReference>
<gene>
    <name evidence="6" type="ORF">SAMN05444159_1107</name>
</gene>